<comment type="caution">
    <text evidence="3">The sequence shown here is derived from an EMBL/GenBank/DDBJ whole genome shotgun (WGS) entry which is preliminary data.</text>
</comment>
<dbReference type="InterPro" id="IPR012312">
    <property type="entry name" value="Hemerythrin-like"/>
</dbReference>
<feature type="domain" description="Hemerythrin-like" evidence="2">
    <location>
        <begin position="13"/>
        <end position="134"/>
    </location>
</feature>
<dbReference type="Gene3D" id="1.20.120.520">
    <property type="entry name" value="nmb1532 protein domain like"/>
    <property type="match status" value="1"/>
</dbReference>
<dbReference type="PANTHER" id="PTHR35585:SF1">
    <property type="entry name" value="HHE DOMAIN PROTEIN (AFU_ORTHOLOGUE AFUA_4G00730)"/>
    <property type="match status" value="1"/>
</dbReference>
<dbReference type="EMBL" id="JAPDMQ010000251">
    <property type="protein sequence ID" value="KAK0529170.1"/>
    <property type="molecule type" value="Genomic_DNA"/>
</dbReference>
<feature type="region of interest" description="Disordered" evidence="1">
    <location>
        <begin position="154"/>
        <end position="177"/>
    </location>
</feature>
<reference evidence="3" key="1">
    <citation type="journal article" date="2023" name="PhytoFront">
        <title>Draft Genome Resources of Seven Strains of Tilletia horrida, Causal Agent of Kernel Smut of Rice.</title>
        <authorList>
            <person name="Khanal S."/>
            <person name="Antony Babu S."/>
            <person name="Zhou X.G."/>
        </authorList>
    </citation>
    <scope>NUCLEOTIDE SEQUENCE</scope>
    <source>
        <strain evidence="3">TX3</strain>
    </source>
</reference>
<evidence type="ECO:0000256" key="1">
    <source>
        <dbReference type="SAM" id="MobiDB-lite"/>
    </source>
</evidence>
<dbReference type="AlphaFoldDB" id="A0AAN6GCA8"/>
<organism evidence="3 4">
    <name type="scientific">Tilletia horrida</name>
    <dbReference type="NCBI Taxonomy" id="155126"/>
    <lineage>
        <taxon>Eukaryota</taxon>
        <taxon>Fungi</taxon>
        <taxon>Dikarya</taxon>
        <taxon>Basidiomycota</taxon>
        <taxon>Ustilaginomycotina</taxon>
        <taxon>Exobasidiomycetes</taxon>
        <taxon>Tilletiales</taxon>
        <taxon>Tilletiaceae</taxon>
        <taxon>Tilletia</taxon>
    </lineage>
</organism>
<proteinExistence type="predicted"/>
<evidence type="ECO:0000313" key="4">
    <source>
        <dbReference type="Proteomes" id="UP001176521"/>
    </source>
</evidence>
<gene>
    <name evidence="3" type="ORF">OC842_004317</name>
</gene>
<evidence type="ECO:0000259" key="2">
    <source>
        <dbReference type="Pfam" id="PF01814"/>
    </source>
</evidence>
<name>A0AAN6GCA8_9BASI</name>
<protein>
    <recommendedName>
        <fullName evidence="2">Hemerythrin-like domain-containing protein</fullName>
    </recommendedName>
</protein>
<keyword evidence="4" id="KW-1185">Reference proteome</keyword>
<dbReference type="PANTHER" id="PTHR35585">
    <property type="entry name" value="HHE DOMAIN PROTEIN (AFU_ORTHOLOGUE AFUA_4G00730)"/>
    <property type="match status" value="1"/>
</dbReference>
<accession>A0AAN6GCA8</accession>
<dbReference type="Proteomes" id="UP001176521">
    <property type="component" value="Unassembled WGS sequence"/>
</dbReference>
<evidence type="ECO:0000313" key="3">
    <source>
        <dbReference type="EMBL" id="KAK0529170.1"/>
    </source>
</evidence>
<dbReference type="Pfam" id="PF01814">
    <property type="entry name" value="Hemerythrin"/>
    <property type="match status" value="1"/>
</dbReference>
<sequence length="203" mass="22820">MSTASSNKLDLMREIRVDHDNIRDLRERFDAAHKENDHTMMGRIAATMTQEASLHSDGEELSVYKSLDANGLHPLAEKDREDHNKVKTAFSKVDKLLMSMTSPDMEELSRCVCEASDLFIKHAKDEEEIDYPQLLKKLSEQDNEALAREFLKARAKAPSRPHPSAPQTGGIAQTAAGMASKPVDAMIQAWRDHVDLKYHHAEA</sequence>